<organism evidence="9 10">
    <name type="scientific">Tribolium castaneum</name>
    <name type="common">Red flour beetle</name>
    <dbReference type="NCBI Taxonomy" id="7070"/>
    <lineage>
        <taxon>Eukaryota</taxon>
        <taxon>Metazoa</taxon>
        <taxon>Ecdysozoa</taxon>
        <taxon>Arthropoda</taxon>
        <taxon>Hexapoda</taxon>
        <taxon>Insecta</taxon>
        <taxon>Pterygota</taxon>
        <taxon>Neoptera</taxon>
        <taxon>Endopterygota</taxon>
        <taxon>Coleoptera</taxon>
        <taxon>Polyphaga</taxon>
        <taxon>Cucujiformia</taxon>
        <taxon>Tenebrionidae</taxon>
        <taxon>Tenebrionidae incertae sedis</taxon>
        <taxon>Tribolium</taxon>
    </lineage>
</organism>
<dbReference type="AlphaFoldDB" id="D2A5C5"/>
<keyword evidence="4" id="KW-0106">Calcium</keyword>
<keyword evidence="6 7" id="KW-0472">Membrane</keyword>
<proteinExistence type="inferred from homology"/>
<dbReference type="OMA" id="YQNQYSC"/>
<dbReference type="SUPFAM" id="SSF47473">
    <property type="entry name" value="EF-hand"/>
    <property type="match status" value="1"/>
</dbReference>
<dbReference type="EMBL" id="KQ971345">
    <property type="protein sequence ID" value="EFA05728.1"/>
    <property type="molecule type" value="Genomic_DNA"/>
</dbReference>
<evidence type="ECO:0000256" key="7">
    <source>
        <dbReference type="SAM" id="Phobius"/>
    </source>
</evidence>
<keyword evidence="5 7" id="KW-1133">Transmembrane helix</keyword>
<feature type="domain" description="EF-hand" evidence="8">
    <location>
        <begin position="69"/>
        <end position="104"/>
    </location>
</feature>
<reference evidence="9 10" key="2">
    <citation type="journal article" date="2010" name="Nucleic Acids Res.">
        <title>BeetleBase in 2010: revisions to provide comprehensive genomic information for Tribolium castaneum.</title>
        <authorList>
            <person name="Kim H.S."/>
            <person name="Murphy T."/>
            <person name="Xia J."/>
            <person name="Caragea D."/>
            <person name="Park Y."/>
            <person name="Beeman R.W."/>
            <person name="Lorenzen M.D."/>
            <person name="Butcher S."/>
            <person name="Manak J.R."/>
            <person name="Brown S.J."/>
        </authorList>
    </citation>
    <scope>GENOME REANNOTATION</scope>
    <source>
        <strain evidence="9 10">Georgia GA2</strain>
    </source>
</reference>
<evidence type="ECO:0000313" key="10">
    <source>
        <dbReference type="Proteomes" id="UP000007266"/>
    </source>
</evidence>
<dbReference type="SUPFAM" id="SSF144091">
    <property type="entry name" value="Rhomboid-like"/>
    <property type="match status" value="1"/>
</dbReference>
<dbReference type="Gene3D" id="1.10.238.10">
    <property type="entry name" value="EF-hand"/>
    <property type="match status" value="1"/>
</dbReference>
<feature type="transmembrane region" description="Helical" evidence="7">
    <location>
        <begin position="230"/>
        <end position="247"/>
    </location>
</feature>
<dbReference type="InterPro" id="IPR035952">
    <property type="entry name" value="Rhomboid-like_sf"/>
</dbReference>
<dbReference type="SMART" id="SM00054">
    <property type="entry name" value="EFh"/>
    <property type="match status" value="2"/>
</dbReference>
<dbReference type="CDD" id="cd00051">
    <property type="entry name" value="EFh"/>
    <property type="match status" value="1"/>
</dbReference>
<dbReference type="Pfam" id="PF13499">
    <property type="entry name" value="EF-hand_7"/>
    <property type="match status" value="1"/>
</dbReference>
<dbReference type="FunCoup" id="D2A5C5">
    <property type="interactions" value="182"/>
</dbReference>
<dbReference type="PROSITE" id="PS50222">
    <property type="entry name" value="EF_HAND_2"/>
    <property type="match status" value="2"/>
</dbReference>
<evidence type="ECO:0000256" key="1">
    <source>
        <dbReference type="ARBA" id="ARBA00004141"/>
    </source>
</evidence>
<dbReference type="Pfam" id="PF01694">
    <property type="entry name" value="Rhomboid"/>
    <property type="match status" value="1"/>
</dbReference>
<feature type="transmembrane region" description="Helical" evidence="7">
    <location>
        <begin position="344"/>
        <end position="365"/>
    </location>
</feature>
<dbReference type="HOGENOM" id="CLU_048023_1_0_1"/>
<dbReference type="MEROPS" id="S54.012"/>
<gene>
    <name evidence="9" type="primary">AUGUSTUS-3.0.2_15513</name>
    <name evidence="9" type="ORF">TcasGA2_TC015513</name>
</gene>
<dbReference type="InterPro" id="IPR051739">
    <property type="entry name" value="Rhomboid_IM_Serine_Proteases"/>
</dbReference>
<reference evidence="9 10" key="1">
    <citation type="journal article" date="2008" name="Nature">
        <title>The genome of the model beetle and pest Tribolium castaneum.</title>
        <authorList>
            <consortium name="Tribolium Genome Sequencing Consortium"/>
            <person name="Richards S."/>
            <person name="Gibbs R.A."/>
            <person name="Weinstock G.M."/>
            <person name="Brown S.J."/>
            <person name="Denell R."/>
            <person name="Beeman R.W."/>
            <person name="Gibbs R."/>
            <person name="Beeman R.W."/>
            <person name="Brown S.J."/>
            <person name="Bucher G."/>
            <person name="Friedrich M."/>
            <person name="Grimmelikhuijzen C.J."/>
            <person name="Klingler M."/>
            <person name="Lorenzen M."/>
            <person name="Richards S."/>
            <person name="Roth S."/>
            <person name="Schroder R."/>
            <person name="Tautz D."/>
            <person name="Zdobnov E.M."/>
            <person name="Muzny D."/>
            <person name="Gibbs R.A."/>
            <person name="Weinstock G.M."/>
            <person name="Attaway T."/>
            <person name="Bell S."/>
            <person name="Buhay C.J."/>
            <person name="Chandrabose M.N."/>
            <person name="Chavez D."/>
            <person name="Clerk-Blankenburg K.P."/>
            <person name="Cree A."/>
            <person name="Dao M."/>
            <person name="Davis C."/>
            <person name="Chacko J."/>
            <person name="Dinh H."/>
            <person name="Dugan-Rocha S."/>
            <person name="Fowler G."/>
            <person name="Garner T.T."/>
            <person name="Garnes J."/>
            <person name="Gnirke A."/>
            <person name="Hawes A."/>
            <person name="Hernandez J."/>
            <person name="Hines S."/>
            <person name="Holder M."/>
            <person name="Hume J."/>
            <person name="Jhangiani S.N."/>
            <person name="Joshi V."/>
            <person name="Khan Z.M."/>
            <person name="Jackson L."/>
            <person name="Kovar C."/>
            <person name="Kowis A."/>
            <person name="Lee S."/>
            <person name="Lewis L.R."/>
            <person name="Margolis J."/>
            <person name="Morgan M."/>
            <person name="Nazareth L.V."/>
            <person name="Nguyen N."/>
            <person name="Okwuonu G."/>
            <person name="Parker D."/>
            <person name="Richards S."/>
            <person name="Ruiz S.J."/>
            <person name="Santibanez J."/>
            <person name="Savard J."/>
            <person name="Scherer S.E."/>
            <person name="Schneider B."/>
            <person name="Sodergren E."/>
            <person name="Tautz D."/>
            <person name="Vattahil S."/>
            <person name="Villasana D."/>
            <person name="White C.S."/>
            <person name="Wright R."/>
            <person name="Park Y."/>
            <person name="Beeman R.W."/>
            <person name="Lord J."/>
            <person name="Oppert B."/>
            <person name="Lorenzen M."/>
            <person name="Brown S."/>
            <person name="Wang L."/>
            <person name="Savard J."/>
            <person name="Tautz D."/>
            <person name="Richards S."/>
            <person name="Weinstock G."/>
            <person name="Gibbs R.A."/>
            <person name="Liu Y."/>
            <person name="Worley K."/>
            <person name="Weinstock G."/>
            <person name="Elsik C.G."/>
            <person name="Reese J.T."/>
            <person name="Elhaik E."/>
            <person name="Landan G."/>
            <person name="Graur D."/>
            <person name="Arensburger P."/>
            <person name="Atkinson P."/>
            <person name="Beeman R.W."/>
            <person name="Beidler J."/>
            <person name="Brown S.J."/>
            <person name="Demuth J.P."/>
            <person name="Drury D.W."/>
            <person name="Du Y.Z."/>
            <person name="Fujiwara H."/>
            <person name="Lorenzen M."/>
            <person name="Maselli V."/>
            <person name="Osanai M."/>
            <person name="Park Y."/>
            <person name="Robertson H.M."/>
            <person name="Tu Z."/>
            <person name="Wang J.J."/>
            <person name="Wang S."/>
            <person name="Richards S."/>
            <person name="Song H."/>
            <person name="Zhang L."/>
            <person name="Sodergren E."/>
            <person name="Werner D."/>
            <person name="Stanke M."/>
            <person name="Morgenstern B."/>
            <person name="Solovyev V."/>
            <person name="Kosarev P."/>
            <person name="Brown G."/>
            <person name="Chen H.C."/>
            <person name="Ermolaeva O."/>
            <person name="Hlavina W."/>
            <person name="Kapustin Y."/>
            <person name="Kiryutin B."/>
            <person name="Kitts P."/>
            <person name="Maglott D."/>
            <person name="Pruitt K."/>
            <person name="Sapojnikov V."/>
            <person name="Souvorov A."/>
            <person name="Mackey A.J."/>
            <person name="Waterhouse R.M."/>
            <person name="Wyder S."/>
            <person name="Zdobnov E.M."/>
            <person name="Zdobnov E.M."/>
            <person name="Wyder S."/>
            <person name="Kriventseva E.V."/>
            <person name="Kadowaki T."/>
            <person name="Bork P."/>
            <person name="Aranda M."/>
            <person name="Bao R."/>
            <person name="Beermann A."/>
            <person name="Berns N."/>
            <person name="Bolognesi R."/>
            <person name="Bonneton F."/>
            <person name="Bopp D."/>
            <person name="Brown S.J."/>
            <person name="Bucher G."/>
            <person name="Butts T."/>
            <person name="Chaumot A."/>
            <person name="Denell R.E."/>
            <person name="Ferrier D.E."/>
            <person name="Friedrich M."/>
            <person name="Gordon C.M."/>
            <person name="Jindra M."/>
            <person name="Klingler M."/>
            <person name="Lan Q."/>
            <person name="Lattorff H.M."/>
            <person name="Laudet V."/>
            <person name="von Levetsow C."/>
            <person name="Liu Z."/>
            <person name="Lutz R."/>
            <person name="Lynch J.A."/>
            <person name="da Fonseca R.N."/>
            <person name="Posnien N."/>
            <person name="Reuter R."/>
            <person name="Roth S."/>
            <person name="Savard J."/>
            <person name="Schinko J.B."/>
            <person name="Schmitt C."/>
            <person name="Schoppmeier M."/>
            <person name="Schroder R."/>
            <person name="Shippy T.D."/>
            <person name="Simonnet F."/>
            <person name="Marques-Souza H."/>
            <person name="Tautz D."/>
            <person name="Tomoyasu Y."/>
            <person name="Trauner J."/>
            <person name="Van der Zee M."/>
            <person name="Vervoort M."/>
            <person name="Wittkopp N."/>
            <person name="Wimmer E.A."/>
            <person name="Yang X."/>
            <person name="Jones A.K."/>
            <person name="Sattelle D.B."/>
            <person name="Ebert P.R."/>
            <person name="Nelson D."/>
            <person name="Scott J.G."/>
            <person name="Beeman R.W."/>
            <person name="Muthukrishnan S."/>
            <person name="Kramer K.J."/>
            <person name="Arakane Y."/>
            <person name="Beeman R.W."/>
            <person name="Zhu Q."/>
            <person name="Hogenkamp D."/>
            <person name="Dixit R."/>
            <person name="Oppert B."/>
            <person name="Jiang H."/>
            <person name="Zou Z."/>
            <person name="Marshall J."/>
            <person name="Elpidina E."/>
            <person name="Vinokurov K."/>
            <person name="Oppert C."/>
            <person name="Zou Z."/>
            <person name="Evans J."/>
            <person name="Lu Z."/>
            <person name="Zhao P."/>
            <person name="Sumathipala N."/>
            <person name="Altincicek B."/>
            <person name="Vilcinskas A."/>
            <person name="Williams M."/>
            <person name="Hultmark D."/>
            <person name="Hetru C."/>
            <person name="Jiang H."/>
            <person name="Grimmelikhuijzen C.J."/>
            <person name="Hauser F."/>
            <person name="Cazzamali G."/>
            <person name="Williamson M."/>
            <person name="Park Y."/>
            <person name="Li B."/>
            <person name="Tanaka Y."/>
            <person name="Predel R."/>
            <person name="Neupert S."/>
            <person name="Schachtner J."/>
            <person name="Verleyen P."/>
            <person name="Raible F."/>
            <person name="Bork P."/>
            <person name="Friedrich M."/>
            <person name="Walden K.K."/>
            <person name="Robertson H.M."/>
            <person name="Angeli S."/>
            <person name="Foret S."/>
            <person name="Bucher G."/>
            <person name="Schuetz S."/>
            <person name="Maleszka R."/>
            <person name="Wimmer E.A."/>
            <person name="Beeman R.W."/>
            <person name="Lorenzen M."/>
            <person name="Tomoyasu Y."/>
            <person name="Miller S.C."/>
            <person name="Grossmann D."/>
            <person name="Bucher G."/>
        </authorList>
    </citation>
    <scope>NUCLEOTIDE SEQUENCE [LARGE SCALE GENOMIC DNA]</scope>
    <source>
        <strain evidence="9 10">Georgia GA2</strain>
    </source>
</reference>
<evidence type="ECO:0000256" key="3">
    <source>
        <dbReference type="ARBA" id="ARBA00022692"/>
    </source>
</evidence>
<feature type="transmembrane region" description="Helical" evidence="7">
    <location>
        <begin position="193"/>
        <end position="218"/>
    </location>
</feature>
<comment type="similarity">
    <text evidence="2">Belongs to the peptidase S54 family.</text>
</comment>
<dbReference type="InterPro" id="IPR011992">
    <property type="entry name" value="EF-hand-dom_pair"/>
</dbReference>
<dbReference type="InterPro" id="IPR002048">
    <property type="entry name" value="EF_hand_dom"/>
</dbReference>
<dbReference type="eggNOG" id="KOG2289">
    <property type="taxonomic scope" value="Eukaryota"/>
</dbReference>
<evidence type="ECO:0000256" key="4">
    <source>
        <dbReference type="ARBA" id="ARBA00022837"/>
    </source>
</evidence>
<comment type="subcellular location">
    <subcellularLocation>
        <location evidence="1">Membrane</location>
        <topology evidence="1">Multi-pass membrane protein</topology>
    </subcellularLocation>
</comment>
<dbReference type="FunFam" id="1.20.1540.10:FF:000024">
    <property type="entry name" value="Blast:Protein rhomboid"/>
    <property type="match status" value="1"/>
</dbReference>
<name>D2A5C5_TRICA</name>
<dbReference type="OrthoDB" id="418595at2759"/>
<dbReference type="GO" id="GO:0005509">
    <property type="term" value="F:calcium ion binding"/>
    <property type="evidence" value="ECO:0007669"/>
    <property type="project" value="InterPro"/>
</dbReference>
<dbReference type="InParanoid" id="D2A5C5"/>
<evidence type="ECO:0000256" key="6">
    <source>
        <dbReference type="ARBA" id="ARBA00023136"/>
    </source>
</evidence>
<dbReference type="Proteomes" id="UP000007266">
    <property type="component" value="Linkage group 6"/>
</dbReference>
<evidence type="ECO:0000259" key="8">
    <source>
        <dbReference type="PROSITE" id="PS50222"/>
    </source>
</evidence>
<dbReference type="PhylomeDB" id="D2A5C5"/>
<feature type="transmembrane region" description="Helical" evidence="7">
    <location>
        <begin position="312"/>
        <end position="332"/>
    </location>
</feature>
<keyword evidence="10" id="KW-1185">Reference proteome</keyword>
<feature type="domain" description="EF-hand" evidence="8">
    <location>
        <begin position="30"/>
        <end position="65"/>
    </location>
</feature>
<accession>D2A5C5</accession>
<dbReference type="PANTHER" id="PTHR45840">
    <property type="entry name" value="RHOMBOID-RELATED PROTEIN"/>
    <property type="match status" value="1"/>
</dbReference>
<dbReference type="InterPro" id="IPR022764">
    <property type="entry name" value="Peptidase_S54_rhomboid_dom"/>
</dbReference>
<sequence>MASNRSLHLDLELRTRDESQIPLNHTPTSPTDQYYRSIFDRADTNKDGVVTPNELERVVDRLSLTDEPPPQQLIRQIHQMADKNQDGGLDYGEFVTMIKTQPLFKKVVTRYVNFILPRKKQGAVATQVDGAGEYEDQYKFCPPKIGMITISIIELIFFAIDEYRERNSTLFAAGPMAQLFIYDPERRYEAWRYLTYMFVHIGYLHLVVNLVVQVFLGIPLEMVHDWWRVLLVYVTGVVAGSLGTSITDPRAKLAGASGGVYSLITAHIATIIMNWHEMSMPFVQLAIFLLITGVDVGTSIYNRYWANLDEPIGYMAHFSGALAGLLVGICVLKNLQITKKENIIWWVSIAVYLALMVGAVVWNIFYSDYFPTQK</sequence>
<dbReference type="PANTHER" id="PTHR45840:SF8">
    <property type="entry name" value="RHOMBOID PROTEASE"/>
    <property type="match status" value="1"/>
</dbReference>
<dbReference type="PROSITE" id="PS00018">
    <property type="entry name" value="EF_HAND_1"/>
    <property type="match status" value="1"/>
</dbReference>
<dbReference type="GO" id="GO:0016020">
    <property type="term" value="C:membrane"/>
    <property type="evidence" value="ECO:0007669"/>
    <property type="project" value="UniProtKB-SubCell"/>
</dbReference>
<feature type="transmembrane region" description="Helical" evidence="7">
    <location>
        <begin position="253"/>
        <end position="275"/>
    </location>
</feature>
<evidence type="ECO:0000256" key="5">
    <source>
        <dbReference type="ARBA" id="ARBA00022989"/>
    </source>
</evidence>
<evidence type="ECO:0000256" key="2">
    <source>
        <dbReference type="ARBA" id="ARBA00009045"/>
    </source>
</evidence>
<protein>
    <submittedName>
        <fullName evidence="9">Rhomboid-4</fullName>
    </submittedName>
</protein>
<evidence type="ECO:0000313" key="9">
    <source>
        <dbReference type="EMBL" id="EFA05728.1"/>
    </source>
</evidence>
<keyword evidence="3 7" id="KW-0812">Transmembrane</keyword>
<dbReference type="Gene3D" id="1.20.1540.10">
    <property type="entry name" value="Rhomboid-like"/>
    <property type="match status" value="1"/>
</dbReference>
<dbReference type="InterPro" id="IPR018247">
    <property type="entry name" value="EF_Hand_1_Ca_BS"/>
</dbReference>
<dbReference type="GO" id="GO:0004252">
    <property type="term" value="F:serine-type endopeptidase activity"/>
    <property type="evidence" value="ECO:0000318"/>
    <property type="project" value="GO_Central"/>
</dbReference>